<evidence type="ECO:0000259" key="1">
    <source>
        <dbReference type="Pfam" id="PF13460"/>
    </source>
</evidence>
<dbReference type="PANTHER" id="PTHR43162:SF1">
    <property type="entry name" value="PRESTALK A DIFFERENTIATION PROTEIN A"/>
    <property type="match status" value="1"/>
</dbReference>
<accession>A0ABP7WQU9</accession>
<dbReference type="RefSeq" id="WP_344955578.1">
    <property type="nucleotide sequence ID" value="NZ_BAAAZG010000052.1"/>
</dbReference>
<dbReference type="SUPFAM" id="SSF51735">
    <property type="entry name" value="NAD(P)-binding Rossmann-fold domains"/>
    <property type="match status" value="1"/>
</dbReference>
<gene>
    <name evidence="2" type="ORF">GCM10022214_66640</name>
</gene>
<dbReference type="Proteomes" id="UP001500683">
    <property type="component" value="Unassembled WGS sequence"/>
</dbReference>
<dbReference type="EMBL" id="BAAAZG010000052">
    <property type="protein sequence ID" value="GAA4094617.1"/>
    <property type="molecule type" value="Genomic_DNA"/>
</dbReference>
<comment type="caution">
    <text evidence="2">The sequence shown here is derived from an EMBL/GenBank/DDBJ whole genome shotgun (WGS) entry which is preliminary data.</text>
</comment>
<protein>
    <submittedName>
        <fullName evidence="2">NAD(P)H-binding protein</fullName>
    </submittedName>
</protein>
<dbReference type="PANTHER" id="PTHR43162">
    <property type="match status" value="1"/>
</dbReference>
<dbReference type="InterPro" id="IPR051604">
    <property type="entry name" value="Ergot_Alk_Oxidoreductase"/>
</dbReference>
<dbReference type="Pfam" id="PF13460">
    <property type="entry name" value="NAD_binding_10"/>
    <property type="match status" value="1"/>
</dbReference>
<reference evidence="3" key="1">
    <citation type="journal article" date="2019" name="Int. J. Syst. Evol. Microbiol.">
        <title>The Global Catalogue of Microorganisms (GCM) 10K type strain sequencing project: providing services to taxonomists for standard genome sequencing and annotation.</title>
        <authorList>
            <consortium name="The Broad Institute Genomics Platform"/>
            <consortium name="The Broad Institute Genome Sequencing Center for Infectious Disease"/>
            <person name="Wu L."/>
            <person name="Ma J."/>
        </authorList>
    </citation>
    <scope>NUCLEOTIDE SEQUENCE [LARGE SCALE GENOMIC DNA]</scope>
    <source>
        <strain evidence="3">JCM 16702</strain>
    </source>
</reference>
<keyword evidence="3" id="KW-1185">Reference proteome</keyword>
<dbReference type="InterPro" id="IPR016040">
    <property type="entry name" value="NAD(P)-bd_dom"/>
</dbReference>
<dbReference type="InterPro" id="IPR036291">
    <property type="entry name" value="NAD(P)-bd_dom_sf"/>
</dbReference>
<dbReference type="Gene3D" id="3.90.25.10">
    <property type="entry name" value="UDP-galactose 4-epimerase, domain 1"/>
    <property type="match status" value="1"/>
</dbReference>
<evidence type="ECO:0000313" key="2">
    <source>
        <dbReference type="EMBL" id="GAA4094617.1"/>
    </source>
</evidence>
<dbReference type="Gene3D" id="3.40.50.720">
    <property type="entry name" value="NAD(P)-binding Rossmann-like Domain"/>
    <property type="match status" value="1"/>
</dbReference>
<evidence type="ECO:0000313" key="3">
    <source>
        <dbReference type="Proteomes" id="UP001500683"/>
    </source>
</evidence>
<sequence>MFLVTGATGNVGSEVVGALNEFGAPVRGLVRRADAVLPDGAEAVGGDLNEPDGLTDAFRGVRGMFLLPGYADMPGLLARARDAGVRRVVLLSGGSAALADMSNAISRYMTLSERAVRESGLPWTFLRPRSFMSNALRWVPQLRAGDTVRVPFADVAAACIDPRDIAAVAARALTSGGHEGQVYELTGPEALLPADQIAVLATVLGRDLRCVGLPDEEARVEMEKSMPSEYVDAFFRFNRDGTLDESQIHPDVEDVTGRPARTFEQWARAHAHDFDSSPTDRVQVR</sequence>
<organism evidence="2 3">
    <name type="scientific">Actinomadura miaoliensis</name>
    <dbReference type="NCBI Taxonomy" id="430685"/>
    <lineage>
        <taxon>Bacteria</taxon>
        <taxon>Bacillati</taxon>
        <taxon>Actinomycetota</taxon>
        <taxon>Actinomycetes</taxon>
        <taxon>Streptosporangiales</taxon>
        <taxon>Thermomonosporaceae</taxon>
        <taxon>Actinomadura</taxon>
    </lineage>
</organism>
<name>A0ABP7WQU9_9ACTN</name>
<feature type="domain" description="NAD(P)-binding" evidence="1">
    <location>
        <begin position="6"/>
        <end position="161"/>
    </location>
</feature>
<proteinExistence type="predicted"/>